<protein>
    <recommendedName>
        <fullName evidence="2">CHAD domain-containing protein</fullName>
    </recommendedName>
</protein>
<feature type="compositionally biased region" description="Acidic residues" evidence="1">
    <location>
        <begin position="78"/>
        <end position="89"/>
    </location>
</feature>
<accession>A0ABT7MEM0</accession>
<dbReference type="Proteomes" id="UP001231924">
    <property type="component" value="Unassembled WGS sequence"/>
</dbReference>
<proteinExistence type="predicted"/>
<dbReference type="EMBL" id="JASVWF010000005">
    <property type="protein sequence ID" value="MDL5158442.1"/>
    <property type="molecule type" value="Genomic_DNA"/>
</dbReference>
<reference evidence="3 4" key="1">
    <citation type="submission" date="2023-06" db="EMBL/GenBank/DDBJ databases">
        <title>Actinomycetospora Odt1-22.</title>
        <authorList>
            <person name="Supong K."/>
        </authorList>
    </citation>
    <scope>NUCLEOTIDE SEQUENCE [LARGE SCALE GENOMIC DNA]</scope>
    <source>
        <strain evidence="3 4">Odt1-22</strain>
    </source>
</reference>
<name>A0ABT7MEM0_9PSEU</name>
<feature type="compositionally biased region" description="Acidic residues" evidence="1">
    <location>
        <begin position="33"/>
        <end position="47"/>
    </location>
</feature>
<dbReference type="RefSeq" id="WP_286054987.1">
    <property type="nucleotide sequence ID" value="NZ_JASVWF010000005.1"/>
</dbReference>
<evidence type="ECO:0000256" key="1">
    <source>
        <dbReference type="SAM" id="MobiDB-lite"/>
    </source>
</evidence>
<keyword evidence="4" id="KW-1185">Reference proteome</keyword>
<evidence type="ECO:0000313" key="4">
    <source>
        <dbReference type="Proteomes" id="UP001231924"/>
    </source>
</evidence>
<evidence type="ECO:0000313" key="3">
    <source>
        <dbReference type="EMBL" id="MDL5158442.1"/>
    </source>
</evidence>
<dbReference type="Pfam" id="PF05235">
    <property type="entry name" value="CHAD"/>
    <property type="match status" value="1"/>
</dbReference>
<dbReference type="Gene3D" id="1.40.20.10">
    <property type="entry name" value="CHAD domain"/>
    <property type="match status" value="1"/>
</dbReference>
<feature type="compositionally biased region" description="Acidic residues" evidence="1">
    <location>
        <begin position="54"/>
        <end position="66"/>
    </location>
</feature>
<feature type="region of interest" description="Disordered" evidence="1">
    <location>
        <begin position="31"/>
        <end position="91"/>
    </location>
</feature>
<comment type="caution">
    <text evidence="3">The sequence shown here is derived from an EMBL/GenBank/DDBJ whole genome shotgun (WGS) entry which is preliminary data.</text>
</comment>
<dbReference type="InterPro" id="IPR038186">
    <property type="entry name" value="CHAD_dom_sf"/>
</dbReference>
<evidence type="ECO:0000259" key="2">
    <source>
        <dbReference type="Pfam" id="PF05235"/>
    </source>
</evidence>
<sequence>MAKSDPGKHLTASTLVLAALRERVAALHAAVELDTDEPVPSPDEEVVGETSDTTSEDGPDGSDEDGGTSVTIPAAPEEVPDGSDDDGDDSVLAAGVDVEGLAEVLADLDAVISGFAGLIEGPDVTALRAELAWARAVVDEAHGLEGTVDVLSELVDDLDPTLRLGPVRERLRLVVTTRSEERRDAVTAMLAQPEWASLMAHADRLVLTAPIAGTKPKNTEKVLAKALADADGAARDAADDAVVAAQGADGAGGAQLGPVIHATTTVATTARTVRPVLGKQARRIAEAAEALAAALDERRRAESAAHWLVDLADIAHRAGEPSFTYGVLHTEARARRERADEALAKAVTAYTKPKLHKGL</sequence>
<organism evidence="3 4">
    <name type="scientific">Actinomycetospora termitidis</name>
    <dbReference type="NCBI Taxonomy" id="3053470"/>
    <lineage>
        <taxon>Bacteria</taxon>
        <taxon>Bacillati</taxon>
        <taxon>Actinomycetota</taxon>
        <taxon>Actinomycetes</taxon>
        <taxon>Pseudonocardiales</taxon>
        <taxon>Pseudonocardiaceae</taxon>
        <taxon>Actinomycetospora</taxon>
    </lineage>
</organism>
<dbReference type="InterPro" id="IPR007899">
    <property type="entry name" value="CHAD_dom"/>
</dbReference>
<gene>
    <name evidence="3" type="ORF">QRT03_20920</name>
</gene>
<feature type="domain" description="CHAD" evidence="2">
    <location>
        <begin position="108"/>
        <end position="241"/>
    </location>
</feature>